<proteinExistence type="predicted"/>
<keyword evidence="3" id="KW-0804">Transcription</keyword>
<reference evidence="6 7" key="1">
    <citation type="submission" date="2018-06" db="EMBL/GenBank/DDBJ databases">
        <title>Sphaerisporangium craniellae sp. nov., isolated from a marine sponge in the South China Sea.</title>
        <authorList>
            <person name="Li L."/>
        </authorList>
    </citation>
    <scope>NUCLEOTIDE SEQUENCE [LARGE SCALE GENOMIC DNA]</scope>
    <source>
        <strain evidence="6 7">CCTCC AA 208026</strain>
    </source>
</reference>
<evidence type="ECO:0000256" key="3">
    <source>
        <dbReference type="ARBA" id="ARBA00023163"/>
    </source>
</evidence>
<gene>
    <name evidence="6" type="ORF">DQ384_12665</name>
</gene>
<accession>A0A367FLB6</accession>
<dbReference type="InterPro" id="IPR009057">
    <property type="entry name" value="Homeodomain-like_sf"/>
</dbReference>
<comment type="caution">
    <text evidence="6">The sequence shown here is derived from an EMBL/GenBank/DDBJ whole genome shotgun (WGS) entry which is preliminary data.</text>
</comment>
<dbReference type="GO" id="GO:0045892">
    <property type="term" value="P:negative regulation of DNA-templated transcription"/>
    <property type="evidence" value="ECO:0007669"/>
    <property type="project" value="InterPro"/>
</dbReference>
<evidence type="ECO:0000256" key="2">
    <source>
        <dbReference type="ARBA" id="ARBA00023125"/>
    </source>
</evidence>
<dbReference type="SUPFAM" id="SSF48498">
    <property type="entry name" value="Tetracyclin repressor-like, C-terminal domain"/>
    <property type="match status" value="1"/>
</dbReference>
<protein>
    <submittedName>
        <fullName evidence="6">TetR/AcrR family transcriptional regulator</fullName>
    </submittedName>
</protein>
<dbReference type="Gene3D" id="1.10.10.60">
    <property type="entry name" value="Homeodomain-like"/>
    <property type="match status" value="1"/>
</dbReference>
<dbReference type="InterPro" id="IPR001647">
    <property type="entry name" value="HTH_TetR"/>
</dbReference>
<keyword evidence="1" id="KW-0805">Transcription regulation</keyword>
<dbReference type="RefSeq" id="WP_114029200.1">
    <property type="nucleotide sequence ID" value="NZ_QOIL01000006.1"/>
</dbReference>
<dbReference type="OrthoDB" id="2570341at2"/>
<dbReference type="AlphaFoldDB" id="A0A367FLB6"/>
<feature type="DNA-binding region" description="H-T-H motif" evidence="4">
    <location>
        <begin position="49"/>
        <end position="68"/>
    </location>
</feature>
<sequence>MNKKGENPQVTLWERLERPAPAPRQTLTPQRIATVAVEIADAHGLDAITMRRLAAELGVAPMAAYRYVSGKDDVLELMVDQVNGEVALPEGAGWRETMRALAVGTRDLALRHPWLAHLPPRTALALTPNRHAVMERLFGTLDGLGLDADAKLVVIKTVDSYAQGTAHAEVAMRELMAGQGWSSGADLRAGLAPQMSWLMSTGRYPAFLRYLREAARKDDLAWQFETGLTYVLDGIATGLGI</sequence>
<dbReference type="Pfam" id="PF02909">
    <property type="entry name" value="TetR_C_1"/>
    <property type="match status" value="1"/>
</dbReference>
<evidence type="ECO:0000256" key="4">
    <source>
        <dbReference type="PROSITE-ProRule" id="PRU00335"/>
    </source>
</evidence>
<dbReference type="GO" id="GO:0003700">
    <property type="term" value="F:DNA-binding transcription factor activity"/>
    <property type="evidence" value="ECO:0007669"/>
    <property type="project" value="TreeGrafter"/>
</dbReference>
<organism evidence="6 7">
    <name type="scientific">Sphaerisporangium album</name>
    <dbReference type="NCBI Taxonomy" id="509200"/>
    <lineage>
        <taxon>Bacteria</taxon>
        <taxon>Bacillati</taxon>
        <taxon>Actinomycetota</taxon>
        <taxon>Actinomycetes</taxon>
        <taxon>Streptosporangiales</taxon>
        <taxon>Streptosporangiaceae</taxon>
        <taxon>Sphaerisporangium</taxon>
    </lineage>
</organism>
<dbReference type="SUPFAM" id="SSF46689">
    <property type="entry name" value="Homeodomain-like"/>
    <property type="match status" value="1"/>
</dbReference>
<keyword evidence="2 4" id="KW-0238">DNA-binding</keyword>
<evidence type="ECO:0000313" key="7">
    <source>
        <dbReference type="Proteomes" id="UP000253094"/>
    </source>
</evidence>
<dbReference type="PANTHER" id="PTHR30055:SF151">
    <property type="entry name" value="TRANSCRIPTIONAL REGULATORY PROTEIN"/>
    <property type="match status" value="1"/>
</dbReference>
<dbReference type="InterPro" id="IPR004111">
    <property type="entry name" value="Repressor_TetR_C"/>
</dbReference>
<evidence type="ECO:0000256" key="1">
    <source>
        <dbReference type="ARBA" id="ARBA00023015"/>
    </source>
</evidence>
<dbReference type="Proteomes" id="UP000253094">
    <property type="component" value="Unassembled WGS sequence"/>
</dbReference>
<dbReference type="InterPro" id="IPR036271">
    <property type="entry name" value="Tet_transcr_reg_TetR-rel_C_sf"/>
</dbReference>
<dbReference type="GO" id="GO:0000976">
    <property type="term" value="F:transcription cis-regulatory region binding"/>
    <property type="evidence" value="ECO:0007669"/>
    <property type="project" value="TreeGrafter"/>
</dbReference>
<dbReference type="PROSITE" id="PS50977">
    <property type="entry name" value="HTH_TETR_2"/>
    <property type="match status" value="1"/>
</dbReference>
<evidence type="ECO:0000259" key="5">
    <source>
        <dbReference type="PROSITE" id="PS50977"/>
    </source>
</evidence>
<feature type="domain" description="HTH tetR-type" evidence="5">
    <location>
        <begin position="26"/>
        <end position="86"/>
    </location>
</feature>
<dbReference type="Pfam" id="PF00440">
    <property type="entry name" value="TetR_N"/>
    <property type="match status" value="1"/>
</dbReference>
<evidence type="ECO:0000313" key="6">
    <source>
        <dbReference type="EMBL" id="RCG31064.1"/>
    </source>
</evidence>
<dbReference type="InterPro" id="IPR050109">
    <property type="entry name" value="HTH-type_TetR-like_transc_reg"/>
</dbReference>
<dbReference type="Gene3D" id="1.10.357.10">
    <property type="entry name" value="Tetracycline Repressor, domain 2"/>
    <property type="match status" value="1"/>
</dbReference>
<keyword evidence="7" id="KW-1185">Reference proteome</keyword>
<dbReference type="PANTHER" id="PTHR30055">
    <property type="entry name" value="HTH-TYPE TRANSCRIPTIONAL REGULATOR RUTR"/>
    <property type="match status" value="1"/>
</dbReference>
<dbReference type="EMBL" id="QOIL01000006">
    <property type="protein sequence ID" value="RCG31064.1"/>
    <property type="molecule type" value="Genomic_DNA"/>
</dbReference>
<name>A0A367FLB6_9ACTN</name>